<dbReference type="PATRIC" id="fig|1503.3.peg.3372"/>
<dbReference type="PRINTS" id="PR00455">
    <property type="entry name" value="HTHTETR"/>
</dbReference>
<dbReference type="PROSITE" id="PS50977">
    <property type="entry name" value="HTH_TETR_2"/>
    <property type="match status" value="1"/>
</dbReference>
<gene>
    <name evidence="4" type="ORF">CLPU_9c00910</name>
</gene>
<dbReference type="OrthoDB" id="9785164at2"/>
<dbReference type="PANTHER" id="PTHR43479:SF11">
    <property type="entry name" value="ACREF_ENVCD OPERON REPRESSOR-RELATED"/>
    <property type="match status" value="1"/>
</dbReference>
<sequence>MFQTFEKLQEEKKQKIIDICIEEFAKNGYKKASTNEITKRADISKGILFHYFKNKKNLYLYILDYTIDYYSEAVFDYMDKIENNDVIEYIKAIGMMKIRLYSEEPIKTELLTRAFFSVPEEIKKELEERYQKLYTEMYKLIVEKVNKSKIKEGIDKNKAIEALMMLLNGLSSKYMTMYKDREKEILENMEDIMTEMEEYLEIMRYGIYE</sequence>
<evidence type="ECO:0000256" key="1">
    <source>
        <dbReference type="ARBA" id="ARBA00023125"/>
    </source>
</evidence>
<keyword evidence="5" id="KW-1185">Reference proteome</keyword>
<dbReference type="EMBL" id="LGSS01000009">
    <property type="protein sequence ID" value="KNF08195.1"/>
    <property type="molecule type" value="Genomic_DNA"/>
</dbReference>
<comment type="caution">
    <text evidence="4">The sequence shown here is derived from an EMBL/GenBank/DDBJ whole genome shotgun (WGS) entry which is preliminary data.</text>
</comment>
<dbReference type="InterPro" id="IPR049488">
    <property type="entry name" value="TM_1030-like_C"/>
</dbReference>
<dbReference type="Gene3D" id="1.10.10.60">
    <property type="entry name" value="Homeodomain-like"/>
    <property type="match status" value="1"/>
</dbReference>
<dbReference type="Gene3D" id="1.10.357.10">
    <property type="entry name" value="Tetracycline Repressor, domain 2"/>
    <property type="match status" value="1"/>
</dbReference>
<name>A0A0L0WA51_GOTPU</name>
<dbReference type="InterPro" id="IPR036271">
    <property type="entry name" value="Tet_transcr_reg_TetR-rel_C_sf"/>
</dbReference>
<keyword evidence="1 2" id="KW-0238">DNA-binding</keyword>
<dbReference type="Pfam" id="PF00440">
    <property type="entry name" value="TetR_N"/>
    <property type="match status" value="1"/>
</dbReference>
<reference evidence="5" key="1">
    <citation type="submission" date="2015-07" db="EMBL/GenBank/DDBJ databases">
        <title>Draft genome sequence of the purine-degrading Gottschalkia purinilyticum DSM 1384 (formerly Clostridium purinilyticum).</title>
        <authorList>
            <person name="Poehlein A."/>
            <person name="Schiel-Bengelsdorf B."/>
            <person name="Bengelsdorf F.R."/>
            <person name="Daniel R."/>
            <person name="Duerre P."/>
        </authorList>
    </citation>
    <scope>NUCLEOTIDE SEQUENCE [LARGE SCALE GENOMIC DNA]</scope>
    <source>
        <strain evidence="5">DSM 1384</strain>
    </source>
</reference>
<feature type="DNA-binding region" description="H-T-H motif" evidence="2">
    <location>
        <begin position="33"/>
        <end position="52"/>
    </location>
</feature>
<evidence type="ECO:0000259" key="3">
    <source>
        <dbReference type="PROSITE" id="PS50977"/>
    </source>
</evidence>
<dbReference type="Pfam" id="PF21256">
    <property type="entry name" value="TetR_C_5-like"/>
    <property type="match status" value="1"/>
</dbReference>
<protein>
    <submittedName>
        <fullName evidence="4">Transcriptional regulator, TetR family</fullName>
    </submittedName>
</protein>
<accession>A0A0L0WA51</accession>
<dbReference type="PROSITE" id="PS01081">
    <property type="entry name" value="HTH_TETR_1"/>
    <property type="match status" value="1"/>
</dbReference>
<evidence type="ECO:0000313" key="4">
    <source>
        <dbReference type="EMBL" id="KNF08195.1"/>
    </source>
</evidence>
<dbReference type="InterPro" id="IPR023772">
    <property type="entry name" value="DNA-bd_HTH_TetR-type_CS"/>
</dbReference>
<dbReference type="Proteomes" id="UP000037267">
    <property type="component" value="Unassembled WGS sequence"/>
</dbReference>
<dbReference type="STRING" id="1503.CLPU_9c00910"/>
<dbReference type="AlphaFoldDB" id="A0A0L0WA51"/>
<organism evidence="4 5">
    <name type="scientific">Gottschalkia purinilytica</name>
    <name type="common">Clostridium purinilyticum</name>
    <dbReference type="NCBI Taxonomy" id="1503"/>
    <lineage>
        <taxon>Bacteria</taxon>
        <taxon>Bacillati</taxon>
        <taxon>Bacillota</taxon>
        <taxon>Tissierellia</taxon>
        <taxon>Tissierellales</taxon>
        <taxon>Gottschalkiaceae</taxon>
        <taxon>Gottschalkia</taxon>
    </lineage>
</organism>
<dbReference type="RefSeq" id="WP_157857722.1">
    <property type="nucleotide sequence ID" value="NZ_LGSS01000009.1"/>
</dbReference>
<dbReference type="InterPro" id="IPR050624">
    <property type="entry name" value="HTH-type_Tx_Regulator"/>
</dbReference>
<dbReference type="GO" id="GO:0003677">
    <property type="term" value="F:DNA binding"/>
    <property type="evidence" value="ECO:0007669"/>
    <property type="project" value="UniProtKB-UniRule"/>
</dbReference>
<evidence type="ECO:0000313" key="5">
    <source>
        <dbReference type="Proteomes" id="UP000037267"/>
    </source>
</evidence>
<dbReference type="InterPro" id="IPR001647">
    <property type="entry name" value="HTH_TetR"/>
</dbReference>
<dbReference type="InterPro" id="IPR009057">
    <property type="entry name" value="Homeodomain-like_sf"/>
</dbReference>
<proteinExistence type="predicted"/>
<dbReference type="PANTHER" id="PTHR43479">
    <property type="entry name" value="ACREF/ENVCD OPERON REPRESSOR-RELATED"/>
    <property type="match status" value="1"/>
</dbReference>
<dbReference type="SUPFAM" id="SSF46689">
    <property type="entry name" value="Homeodomain-like"/>
    <property type="match status" value="1"/>
</dbReference>
<dbReference type="SUPFAM" id="SSF48498">
    <property type="entry name" value="Tetracyclin repressor-like, C-terminal domain"/>
    <property type="match status" value="1"/>
</dbReference>
<evidence type="ECO:0000256" key="2">
    <source>
        <dbReference type="PROSITE-ProRule" id="PRU00335"/>
    </source>
</evidence>
<feature type="domain" description="HTH tetR-type" evidence="3">
    <location>
        <begin position="10"/>
        <end position="70"/>
    </location>
</feature>